<feature type="transmembrane region" description="Helical" evidence="7">
    <location>
        <begin position="475"/>
        <end position="493"/>
    </location>
</feature>
<evidence type="ECO:0000256" key="3">
    <source>
        <dbReference type="ARBA" id="ARBA00022692"/>
    </source>
</evidence>
<evidence type="ECO:0000256" key="6">
    <source>
        <dbReference type="SAM" id="MobiDB-lite"/>
    </source>
</evidence>
<dbReference type="GO" id="GO:0022857">
    <property type="term" value="F:transmembrane transporter activity"/>
    <property type="evidence" value="ECO:0007669"/>
    <property type="project" value="InterPro"/>
</dbReference>
<evidence type="ECO:0000256" key="2">
    <source>
        <dbReference type="ARBA" id="ARBA00022448"/>
    </source>
</evidence>
<evidence type="ECO:0000313" key="8">
    <source>
        <dbReference type="EMBL" id="TWF81262.1"/>
    </source>
</evidence>
<sequence>MSTPAGYLNRERETARSDEALLLRLGYSQVLYREMGGFSNFAISFTIISVLAGCLTSYYLAFNNGGPVAITWGWLLVGGFCVIVAMAMGEIASSMPTAGALYFWASKLGGPAWGWFTGWFNLLGQIAVTASIQYGSATFATALLNLWFPSMVGTDTTTIFIVFTVIAAGQLGLNLLNVNLLSRLNTLSAWWHMAGVALIVVILLIVPTEHQSPAFVFGEVINNSGFSDTGIWFVFGLGLLMAQYTITGYDASAHMSEETRGASRATALGMIWAVVASVVFGFILLVAVTFAVPDVQGTLDAAGMAVVYIWSEATNDTWAEFMLIIVVIAQLFCGTASVTSASRMMFAFSRDRAVPFSRLWRRVGANRVPVNSVIAIAITAWALMIPTLANGVVGYAVGTSIAVIGLNIAFALPIILRIRAGEKFEPGAWSLGKHYKWVSWVAVVWIAVMCVLFLLPISPKGIPGAEDFTWESVNYAPLTVGGAVVLFGGWYFLSARKWFTGPVREARPEEPGPMQRQQIQQHQVREPVRPS</sequence>
<reference evidence="8 9" key="1">
    <citation type="submission" date="2019-06" db="EMBL/GenBank/DDBJ databases">
        <title>Sequencing the genomes of 1000 actinobacteria strains.</title>
        <authorList>
            <person name="Klenk H.-P."/>
        </authorList>
    </citation>
    <scope>NUCLEOTIDE SEQUENCE [LARGE SCALE GENOMIC DNA]</scope>
    <source>
        <strain evidence="8 9">DSM 45671</strain>
    </source>
</reference>
<dbReference type="Proteomes" id="UP000321261">
    <property type="component" value="Unassembled WGS sequence"/>
</dbReference>
<gene>
    <name evidence="8" type="ORF">FHX44_117205</name>
</gene>
<dbReference type="Gene3D" id="1.20.1740.10">
    <property type="entry name" value="Amino acid/polyamine transporter I"/>
    <property type="match status" value="1"/>
</dbReference>
<feature type="transmembrane region" description="Helical" evidence="7">
    <location>
        <begin position="226"/>
        <end position="246"/>
    </location>
</feature>
<comment type="caution">
    <text evidence="8">The sequence shown here is derived from an EMBL/GenBank/DDBJ whole genome shotgun (WGS) entry which is preliminary data.</text>
</comment>
<evidence type="ECO:0000256" key="5">
    <source>
        <dbReference type="ARBA" id="ARBA00023136"/>
    </source>
</evidence>
<keyword evidence="5 7" id="KW-0472">Membrane</keyword>
<evidence type="ECO:0000256" key="1">
    <source>
        <dbReference type="ARBA" id="ARBA00004141"/>
    </source>
</evidence>
<keyword evidence="3 7" id="KW-0812">Transmembrane</keyword>
<keyword evidence="9" id="KW-1185">Reference proteome</keyword>
<feature type="transmembrane region" description="Helical" evidence="7">
    <location>
        <begin position="437"/>
        <end position="455"/>
    </location>
</feature>
<dbReference type="PANTHER" id="PTHR45649:SF26">
    <property type="entry name" value="OS04G0435100 PROTEIN"/>
    <property type="match status" value="1"/>
</dbReference>
<dbReference type="Pfam" id="PF13520">
    <property type="entry name" value="AA_permease_2"/>
    <property type="match status" value="1"/>
</dbReference>
<name>A0A561T2C3_9PSEU</name>
<keyword evidence="2" id="KW-0813">Transport</keyword>
<organism evidence="8 9">
    <name type="scientific">Pseudonocardia hierapolitana</name>
    <dbReference type="NCBI Taxonomy" id="1128676"/>
    <lineage>
        <taxon>Bacteria</taxon>
        <taxon>Bacillati</taxon>
        <taxon>Actinomycetota</taxon>
        <taxon>Actinomycetes</taxon>
        <taxon>Pseudonocardiales</taxon>
        <taxon>Pseudonocardiaceae</taxon>
        <taxon>Pseudonocardia</taxon>
    </lineage>
</organism>
<feature type="transmembrane region" description="Helical" evidence="7">
    <location>
        <begin position="41"/>
        <end position="60"/>
    </location>
</feature>
<protein>
    <submittedName>
        <fullName evidence="8">Amino acid/polyamine/organocation transporter (APC superfamily)</fullName>
    </submittedName>
</protein>
<dbReference type="PIRSF" id="PIRSF006060">
    <property type="entry name" value="AA_transporter"/>
    <property type="match status" value="1"/>
</dbReference>
<feature type="transmembrane region" description="Helical" evidence="7">
    <location>
        <begin position="72"/>
        <end position="92"/>
    </location>
</feature>
<feature type="transmembrane region" description="Helical" evidence="7">
    <location>
        <begin position="156"/>
        <end position="176"/>
    </location>
</feature>
<dbReference type="RefSeq" id="WP_147259797.1">
    <property type="nucleotide sequence ID" value="NZ_VIWU01000001.1"/>
</dbReference>
<evidence type="ECO:0000313" key="9">
    <source>
        <dbReference type="Proteomes" id="UP000321261"/>
    </source>
</evidence>
<proteinExistence type="predicted"/>
<feature type="transmembrane region" description="Helical" evidence="7">
    <location>
        <begin position="395"/>
        <end position="416"/>
    </location>
</feature>
<dbReference type="InterPro" id="IPR002293">
    <property type="entry name" value="AA/rel_permease1"/>
</dbReference>
<dbReference type="AlphaFoldDB" id="A0A561T2C3"/>
<comment type="subcellular location">
    <subcellularLocation>
        <location evidence="1">Membrane</location>
        <topology evidence="1">Multi-pass membrane protein</topology>
    </subcellularLocation>
</comment>
<accession>A0A561T2C3</accession>
<dbReference type="EMBL" id="VIWU01000001">
    <property type="protein sequence ID" value="TWF81262.1"/>
    <property type="molecule type" value="Genomic_DNA"/>
</dbReference>
<feature type="transmembrane region" description="Helical" evidence="7">
    <location>
        <begin position="321"/>
        <end position="348"/>
    </location>
</feature>
<feature type="transmembrane region" description="Helical" evidence="7">
    <location>
        <begin position="368"/>
        <end position="389"/>
    </location>
</feature>
<keyword evidence="4 7" id="KW-1133">Transmembrane helix</keyword>
<evidence type="ECO:0000256" key="7">
    <source>
        <dbReference type="SAM" id="Phobius"/>
    </source>
</evidence>
<dbReference type="GO" id="GO:0016020">
    <property type="term" value="C:membrane"/>
    <property type="evidence" value="ECO:0007669"/>
    <property type="project" value="UniProtKB-SubCell"/>
</dbReference>
<dbReference type="PANTHER" id="PTHR45649">
    <property type="entry name" value="AMINO-ACID PERMEASE BAT1"/>
    <property type="match status" value="1"/>
</dbReference>
<feature type="transmembrane region" description="Helical" evidence="7">
    <location>
        <begin position="267"/>
        <end position="292"/>
    </location>
</feature>
<feature type="region of interest" description="Disordered" evidence="6">
    <location>
        <begin position="506"/>
        <end position="531"/>
    </location>
</feature>
<dbReference type="OrthoDB" id="8274074at2"/>
<evidence type="ECO:0000256" key="4">
    <source>
        <dbReference type="ARBA" id="ARBA00022989"/>
    </source>
</evidence>
<dbReference type="PRINTS" id="PR00173">
    <property type="entry name" value="EDTRNSPORT"/>
</dbReference>
<feature type="transmembrane region" description="Helical" evidence="7">
    <location>
        <begin position="188"/>
        <end position="206"/>
    </location>
</feature>